<keyword evidence="4" id="KW-0106">Calcium</keyword>
<dbReference type="Pfam" id="PF00884">
    <property type="entry name" value="Sulfatase"/>
    <property type="match status" value="1"/>
</dbReference>
<dbReference type="Gene3D" id="3.40.720.10">
    <property type="entry name" value="Alkaline Phosphatase, subunit A"/>
    <property type="match status" value="1"/>
</dbReference>
<dbReference type="GO" id="GO:0004065">
    <property type="term" value="F:arylsulfatase activity"/>
    <property type="evidence" value="ECO:0007669"/>
    <property type="project" value="UniProtKB-EC"/>
</dbReference>
<evidence type="ECO:0000313" key="7">
    <source>
        <dbReference type="Proteomes" id="UP000317093"/>
    </source>
</evidence>
<comment type="similarity">
    <text evidence="1">Belongs to the sulfatase family.</text>
</comment>
<dbReference type="InterPro" id="IPR017850">
    <property type="entry name" value="Alkaline_phosphatase_core_sf"/>
</dbReference>
<dbReference type="InterPro" id="IPR024607">
    <property type="entry name" value="Sulfatase_CS"/>
</dbReference>
<feature type="domain" description="Sulfatase N-terminal" evidence="5">
    <location>
        <begin position="16"/>
        <end position="422"/>
    </location>
</feature>
<dbReference type="KEGG" id="knv:Pan216_35050"/>
<dbReference type="OrthoDB" id="9783154at2"/>
<gene>
    <name evidence="6" type="primary">atsA_34</name>
    <name evidence="6" type="ORF">Pan216_35050</name>
</gene>
<keyword evidence="2" id="KW-0479">Metal-binding</keyword>
<dbReference type="PANTHER" id="PTHR42693">
    <property type="entry name" value="ARYLSULFATASE FAMILY MEMBER"/>
    <property type="match status" value="1"/>
</dbReference>
<reference evidence="6 7" key="1">
    <citation type="submission" date="2019-02" db="EMBL/GenBank/DDBJ databases">
        <title>Deep-cultivation of Planctomycetes and their phenomic and genomic characterization uncovers novel biology.</title>
        <authorList>
            <person name="Wiegand S."/>
            <person name="Jogler M."/>
            <person name="Boedeker C."/>
            <person name="Pinto D."/>
            <person name="Vollmers J."/>
            <person name="Rivas-Marin E."/>
            <person name="Kohn T."/>
            <person name="Peeters S.H."/>
            <person name="Heuer A."/>
            <person name="Rast P."/>
            <person name="Oberbeckmann S."/>
            <person name="Bunk B."/>
            <person name="Jeske O."/>
            <person name="Meyerdierks A."/>
            <person name="Storesund J.E."/>
            <person name="Kallscheuer N."/>
            <person name="Luecker S."/>
            <person name="Lage O.M."/>
            <person name="Pohl T."/>
            <person name="Merkel B.J."/>
            <person name="Hornburger P."/>
            <person name="Mueller R.-W."/>
            <person name="Bruemmer F."/>
            <person name="Labrenz M."/>
            <person name="Spormann A.M."/>
            <person name="Op den Camp H."/>
            <person name="Overmann J."/>
            <person name="Amann R."/>
            <person name="Jetten M.S.M."/>
            <person name="Mascher T."/>
            <person name="Medema M.H."/>
            <person name="Devos D.P."/>
            <person name="Kaster A.-K."/>
            <person name="Ovreas L."/>
            <person name="Rohde M."/>
            <person name="Galperin M.Y."/>
            <person name="Jogler C."/>
        </authorList>
    </citation>
    <scope>NUCLEOTIDE SEQUENCE [LARGE SCALE GENOMIC DNA]</scope>
    <source>
        <strain evidence="6 7">Pan216</strain>
    </source>
</reference>
<dbReference type="PANTHER" id="PTHR42693:SF53">
    <property type="entry name" value="ENDO-4-O-SULFATASE"/>
    <property type="match status" value="1"/>
</dbReference>
<keyword evidence="7" id="KW-1185">Reference proteome</keyword>
<name>A0A518B6N6_9BACT</name>
<evidence type="ECO:0000256" key="2">
    <source>
        <dbReference type="ARBA" id="ARBA00022723"/>
    </source>
</evidence>
<accession>A0A518B6N6</accession>
<sequence>MLCVAAPAKGEAAEHPNILYIVADDLGYSDLGCYGGEINTPNLDALARDGVRMTQFYNTGRCCPSRAAILTGQYPHRVGLGHMTVTDLGQPGYRGVVSDEAPLIAEVLKPAGYRSFIAGKWHLGTPDPTKHGFEEWYGTTVSAKRFFDPTHLVRKPDGRKARTYPEGEFYATDAVTDHAIDFLKLAHQTPERPWFLYLAYNAPHFPLHAPKEEIAKYADRYQGGWDKLREQRLTRMKQFGIVPESTELSPRSMWKNYGETKTGTNPPWESLSEERRTDLARRMAIFAAMVDRMDQQLGRVLDYLKQTDQFDDTLIVFTSDNGACFEWDPFGFDVKSSNNNILHTGDKLDEMGGPGTHHSVGSGWANASNTPWRLYKHFNHEGGINSPGIVHWPAGLKAKPGSLHRDPAHIIDLLPTAMAVSGATDAGSLPLPGTDLIAQLHEGGPERMLFFEHQGNRAVRAGKWKLVALDDEPWELYDFTSDRTEVNDLANQYPDKVKELASDWDTWAAANNVTPLPNDLGVDYLKVD</sequence>
<keyword evidence="3 6" id="KW-0378">Hydrolase</keyword>
<dbReference type="InterPro" id="IPR000917">
    <property type="entry name" value="Sulfatase_N"/>
</dbReference>
<dbReference type="CDD" id="cd16025">
    <property type="entry name" value="PAS_like"/>
    <property type="match status" value="1"/>
</dbReference>
<proteinExistence type="inferred from homology"/>
<dbReference type="SUPFAM" id="SSF53649">
    <property type="entry name" value="Alkaline phosphatase-like"/>
    <property type="match status" value="1"/>
</dbReference>
<evidence type="ECO:0000256" key="3">
    <source>
        <dbReference type="ARBA" id="ARBA00022801"/>
    </source>
</evidence>
<dbReference type="InterPro" id="IPR050738">
    <property type="entry name" value="Sulfatase"/>
</dbReference>
<evidence type="ECO:0000259" key="5">
    <source>
        <dbReference type="Pfam" id="PF00884"/>
    </source>
</evidence>
<dbReference type="GO" id="GO:0046872">
    <property type="term" value="F:metal ion binding"/>
    <property type="evidence" value="ECO:0007669"/>
    <property type="project" value="UniProtKB-KW"/>
</dbReference>
<evidence type="ECO:0000256" key="1">
    <source>
        <dbReference type="ARBA" id="ARBA00008779"/>
    </source>
</evidence>
<protein>
    <submittedName>
        <fullName evidence="6">Arylsulfatase</fullName>
        <ecNumber evidence="6">3.1.6.1</ecNumber>
    </submittedName>
</protein>
<dbReference type="Gene3D" id="3.30.1120.10">
    <property type="match status" value="1"/>
</dbReference>
<organism evidence="6 7">
    <name type="scientific">Kolteria novifilia</name>
    <dbReference type="NCBI Taxonomy" id="2527975"/>
    <lineage>
        <taxon>Bacteria</taxon>
        <taxon>Pseudomonadati</taxon>
        <taxon>Planctomycetota</taxon>
        <taxon>Planctomycetia</taxon>
        <taxon>Kolteriales</taxon>
        <taxon>Kolteriaceae</taxon>
        <taxon>Kolteria</taxon>
    </lineage>
</organism>
<dbReference type="PROSITE" id="PS00149">
    <property type="entry name" value="SULFATASE_2"/>
    <property type="match status" value="1"/>
</dbReference>
<evidence type="ECO:0000313" key="6">
    <source>
        <dbReference type="EMBL" id="QDU62638.1"/>
    </source>
</evidence>
<dbReference type="EC" id="3.1.6.1" evidence="6"/>
<evidence type="ECO:0000256" key="4">
    <source>
        <dbReference type="ARBA" id="ARBA00022837"/>
    </source>
</evidence>
<dbReference type="EMBL" id="CP036279">
    <property type="protein sequence ID" value="QDU62638.1"/>
    <property type="molecule type" value="Genomic_DNA"/>
</dbReference>
<dbReference type="AlphaFoldDB" id="A0A518B6N6"/>
<dbReference type="Proteomes" id="UP000317093">
    <property type="component" value="Chromosome"/>
</dbReference>